<evidence type="ECO:0000259" key="1">
    <source>
        <dbReference type="Pfam" id="PF01902"/>
    </source>
</evidence>
<dbReference type="Gene3D" id="3.90.1490.10">
    <property type="entry name" value="putative n-type atp pyrophosphatase, domain 2"/>
    <property type="match status" value="1"/>
</dbReference>
<proteinExistence type="predicted"/>
<accession>X0ZCA0</accession>
<name>X0ZCA0_9ZZZZ</name>
<dbReference type="AlphaFoldDB" id="X0ZCA0"/>
<organism evidence="2">
    <name type="scientific">marine sediment metagenome</name>
    <dbReference type="NCBI Taxonomy" id="412755"/>
    <lineage>
        <taxon>unclassified sequences</taxon>
        <taxon>metagenomes</taxon>
        <taxon>ecological metagenomes</taxon>
    </lineage>
</organism>
<gene>
    <name evidence="2" type="ORF">S01H4_10711</name>
</gene>
<reference evidence="2" key="1">
    <citation type="journal article" date="2014" name="Front. Microbiol.">
        <title>High frequency of phylogenetically diverse reductive dehalogenase-homologous genes in deep subseafloor sedimentary metagenomes.</title>
        <authorList>
            <person name="Kawai M."/>
            <person name="Futagami T."/>
            <person name="Toyoda A."/>
            <person name="Takaki Y."/>
            <person name="Nishi S."/>
            <person name="Hori S."/>
            <person name="Arai W."/>
            <person name="Tsubouchi T."/>
            <person name="Morono Y."/>
            <person name="Uchiyama I."/>
            <person name="Ito T."/>
            <person name="Fujiyama A."/>
            <person name="Inagaki F."/>
            <person name="Takami H."/>
        </authorList>
    </citation>
    <scope>NUCLEOTIDE SEQUENCE</scope>
    <source>
        <strain evidence="2">Expedition CK06-06</strain>
    </source>
</reference>
<feature type="domain" description="Diphthamide synthase" evidence="1">
    <location>
        <begin position="3"/>
        <end position="52"/>
    </location>
</feature>
<sequence length="55" mass="6401">MIKIFEKRGVDPAGENGEYHTLVTGGPIFTNDIEYKLEEKIFFNGYWFQDVSVEK</sequence>
<dbReference type="InterPro" id="IPR002761">
    <property type="entry name" value="Diphthami_syn_dom"/>
</dbReference>
<dbReference type="EMBL" id="BART01004164">
    <property type="protein sequence ID" value="GAG67240.1"/>
    <property type="molecule type" value="Genomic_DNA"/>
</dbReference>
<dbReference type="SUPFAM" id="SSF52402">
    <property type="entry name" value="Adenine nucleotide alpha hydrolases-like"/>
    <property type="match status" value="1"/>
</dbReference>
<dbReference type="Pfam" id="PF01902">
    <property type="entry name" value="Diphthami_syn_2"/>
    <property type="match status" value="1"/>
</dbReference>
<protein>
    <recommendedName>
        <fullName evidence="1">Diphthamide synthase domain-containing protein</fullName>
    </recommendedName>
</protein>
<comment type="caution">
    <text evidence="2">The sequence shown here is derived from an EMBL/GenBank/DDBJ whole genome shotgun (WGS) entry which is preliminary data.</text>
</comment>
<evidence type="ECO:0000313" key="2">
    <source>
        <dbReference type="EMBL" id="GAG67240.1"/>
    </source>
</evidence>